<feature type="binding site" evidence="13">
    <location>
        <position position="144"/>
    </location>
    <ligand>
        <name>Zn(2+)</name>
        <dbReference type="ChEBI" id="CHEBI:29105"/>
        <label>1</label>
    </ligand>
</feature>
<evidence type="ECO:0000256" key="3">
    <source>
        <dbReference type="ARBA" id="ARBA00022490"/>
    </source>
</evidence>
<comment type="function">
    <text evidence="13">Participates actively in the response to hyperosmotic and heat shock by preventing the aggregation of stress-denatured proteins and by disaggregating proteins, also in an autonomous, DnaK-independent fashion. Unfolded proteins bind initially to DnaJ; upon interaction with the DnaJ-bound protein, DnaK hydrolyzes its bound ATP, resulting in the formation of a stable complex. GrpE releases ADP from DnaK; ATP binding to DnaK triggers the release of the substrate protein, thus completing the reaction cycle. Several rounds of ATP-dependent interactions between DnaJ, DnaK and GrpE are required for fully efficient folding. Also involved, together with DnaK and GrpE, in the DNA replication of plasmids through activation of initiation proteins.</text>
</comment>
<dbReference type="GO" id="GO:0051082">
    <property type="term" value="F:unfolded protein binding"/>
    <property type="evidence" value="ECO:0007669"/>
    <property type="project" value="UniProtKB-UniRule"/>
</dbReference>
<keyword evidence="18" id="KW-1185">Reference proteome</keyword>
<proteinExistence type="inferred from homology"/>
<dbReference type="InterPro" id="IPR012724">
    <property type="entry name" value="DnaJ"/>
</dbReference>
<feature type="repeat" description="CXXCXGXG motif" evidence="13">
    <location>
        <begin position="141"/>
        <end position="148"/>
    </location>
</feature>
<evidence type="ECO:0000256" key="12">
    <source>
        <dbReference type="ARBA" id="ARBA00067609"/>
    </source>
</evidence>
<keyword evidence="5 13" id="KW-0479">Metal-binding</keyword>
<protein>
    <recommendedName>
        <fullName evidence="12 13">Chaperone protein DnaJ</fullName>
    </recommendedName>
</protein>
<evidence type="ECO:0000256" key="6">
    <source>
        <dbReference type="ARBA" id="ARBA00022737"/>
    </source>
</evidence>
<dbReference type="NCBIfam" id="NF008035">
    <property type="entry name" value="PRK10767.1"/>
    <property type="match status" value="1"/>
</dbReference>
<dbReference type="NCBIfam" id="TIGR02349">
    <property type="entry name" value="DnaJ_bact"/>
    <property type="match status" value="1"/>
</dbReference>
<dbReference type="Gene3D" id="2.10.230.10">
    <property type="entry name" value="Heat shock protein DnaJ, cysteine-rich domain"/>
    <property type="match status" value="1"/>
</dbReference>
<dbReference type="SMART" id="SM00271">
    <property type="entry name" value="DnaJ"/>
    <property type="match status" value="1"/>
</dbReference>
<dbReference type="Pfam" id="PF00684">
    <property type="entry name" value="DnaJ_CXXCXGXG"/>
    <property type="match status" value="1"/>
</dbReference>
<dbReference type="InterPro" id="IPR002939">
    <property type="entry name" value="DnaJ_C"/>
</dbReference>
<dbReference type="InterPro" id="IPR036869">
    <property type="entry name" value="J_dom_sf"/>
</dbReference>
<dbReference type="FunFam" id="1.10.287.110:FF:000031">
    <property type="entry name" value="Molecular chaperone DnaJ"/>
    <property type="match status" value="1"/>
</dbReference>
<dbReference type="SUPFAM" id="SSF46565">
    <property type="entry name" value="Chaperone J-domain"/>
    <property type="match status" value="1"/>
</dbReference>
<dbReference type="Pfam" id="PF00226">
    <property type="entry name" value="DnaJ"/>
    <property type="match status" value="1"/>
</dbReference>
<keyword evidence="7 13" id="KW-0863">Zinc-finger</keyword>
<gene>
    <name evidence="13" type="primary">dnaJ</name>
    <name evidence="17" type="ORF">SAMN05444392_102227</name>
</gene>
<dbReference type="GO" id="GO:0031072">
    <property type="term" value="F:heat shock protein binding"/>
    <property type="evidence" value="ECO:0007669"/>
    <property type="project" value="InterPro"/>
</dbReference>
<dbReference type="InterPro" id="IPR001623">
    <property type="entry name" value="DnaJ_domain"/>
</dbReference>
<dbReference type="GO" id="GO:0005737">
    <property type="term" value="C:cytoplasm"/>
    <property type="evidence" value="ECO:0007669"/>
    <property type="project" value="UniProtKB-SubCell"/>
</dbReference>
<dbReference type="RefSeq" id="WP_073153544.1">
    <property type="nucleotide sequence ID" value="NZ_FQVL01000002.1"/>
</dbReference>
<evidence type="ECO:0000256" key="7">
    <source>
        <dbReference type="ARBA" id="ARBA00022771"/>
    </source>
</evidence>
<dbReference type="PROSITE" id="PS50076">
    <property type="entry name" value="DNAJ_2"/>
    <property type="match status" value="1"/>
</dbReference>
<dbReference type="STRING" id="112248.SAMN05444392_102227"/>
<dbReference type="InterPro" id="IPR008971">
    <property type="entry name" value="HSP40/DnaJ_pept-bd"/>
</dbReference>
<comment type="similarity">
    <text evidence="11 13">Belongs to the DnaJ family.</text>
</comment>
<feature type="binding site" evidence="13">
    <location>
        <position position="161"/>
    </location>
    <ligand>
        <name>Zn(2+)</name>
        <dbReference type="ChEBI" id="CHEBI:29105"/>
        <label>2</label>
    </ligand>
</feature>
<feature type="repeat" description="CXXCXGXG motif" evidence="13">
    <location>
        <begin position="197"/>
        <end position="204"/>
    </location>
</feature>
<feature type="zinc finger region" description="CR-type" evidence="14">
    <location>
        <begin position="128"/>
        <end position="209"/>
    </location>
</feature>
<feature type="binding site" evidence="13">
    <location>
        <position position="186"/>
    </location>
    <ligand>
        <name>Zn(2+)</name>
        <dbReference type="ChEBI" id="CHEBI:29105"/>
        <label>2</label>
    </ligand>
</feature>
<evidence type="ECO:0000256" key="4">
    <source>
        <dbReference type="ARBA" id="ARBA00022705"/>
    </source>
</evidence>
<dbReference type="CDD" id="cd10747">
    <property type="entry name" value="DnaJ_C"/>
    <property type="match status" value="1"/>
</dbReference>
<dbReference type="GO" id="GO:0042026">
    <property type="term" value="P:protein refolding"/>
    <property type="evidence" value="ECO:0007669"/>
    <property type="project" value="TreeGrafter"/>
</dbReference>
<dbReference type="CDD" id="cd10719">
    <property type="entry name" value="DnaJ_zf"/>
    <property type="match status" value="1"/>
</dbReference>
<dbReference type="HAMAP" id="MF_01152">
    <property type="entry name" value="DnaJ"/>
    <property type="match status" value="1"/>
</dbReference>
<keyword evidence="9 13" id="KW-0346">Stress response</keyword>
<evidence type="ECO:0000259" key="16">
    <source>
        <dbReference type="PROSITE" id="PS51188"/>
    </source>
</evidence>
<dbReference type="InterPro" id="IPR001305">
    <property type="entry name" value="HSP_DnaJ_Cys-rich_dom"/>
</dbReference>
<feature type="binding site" evidence="13">
    <location>
        <position position="200"/>
    </location>
    <ligand>
        <name>Zn(2+)</name>
        <dbReference type="ChEBI" id="CHEBI:29105"/>
        <label>1</label>
    </ligand>
</feature>
<evidence type="ECO:0000256" key="14">
    <source>
        <dbReference type="PROSITE-ProRule" id="PRU00546"/>
    </source>
</evidence>
<evidence type="ECO:0000256" key="11">
    <source>
        <dbReference type="ARBA" id="ARBA00061004"/>
    </source>
</evidence>
<dbReference type="EMBL" id="FQVL01000002">
    <property type="protein sequence ID" value="SHE65214.1"/>
    <property type="molecule type" value="Genomic_DNA"/>
</dbReference>
<comment type="cofactor">
    <cofactor evidence="13">
        <name>Zn(2+)</name>
        <dbReference type="ChEBI" id="CHEBI:29105"/>
    </cofactor>
    <text evidence="13">Binds 2 Zn(2+) ions per monomer.</text>
</comment>
<dbReference type="PRINTS" id="PR00625">
    <property type="entry name" value="JDOMAIN"/>
</dbReference>
<evidence type="ECO:0000259" key="15">
    <source>
        <dbReference type="PROSITE" id="PS50076"/>
    </source>
</evidence>
<dbReference type="FunFam" id="2.10.230.10:FF:000002">
    <property type="entry name" value="Molecular chaperone DnaJ"/>
    <property type="match status" value="1"/>
</dbReference>
<keyword evidence="6 13" id="KW-0677">Repeat</keyword>
<evidence type="ECO:0000256" key="1">
    <source>
        <dbReference type="ARBA" id="ARBA00004496"/>
    </source>
</evidence>
<keyword evidence="4 13" id="KW-0235">DNA replication</keyword>
<keyword evidence="10 13" id="KW-0143">Chaperone</keyword>
<dbReference type="OrthoDB" id="9779889at2"/>
<dbReference type="AlphaFoldDB" id="A0A1M4V8D0"/>
<feature type="repeat" description="CXXCXGXG motif" evidence="13">
    <location>
        <begin position="183"/>
        <end position="190"/>
    </location>
</feature>
<dbReference type="GO" id="GO:0008270">
    <property type="term" value="F:zinc ion binding"/>
    <property type="evidence" value="ECO:0007669"/>
    <property type="project" value="UniProtKB-UniRule"/>
</dbReference>
<dbReference type="InterPro" id="IPR018253">
    <property type="entry name" value="DnaJ_domain_CS"/>
</dbReference>
<feature type="domain" description="CR-type" evidence="16">
    <location>
        <begin position="128"/>
        <end position="209"/>
    </location>
</feature>
<feature type="domain" description="J" evidence="15">
    <location>
        <begin position="5"/>
        <end position="69"/>
    </location>
</feature>
<dbReference type="PROSITE" id="PS51188">
    <property type="entry name" value="ZF_CR"/>
    <property type="match status" value="1"/>
</dbReference>
<dbReference type="CDD" id="cd06257">
    <property type="entry name" value="DnaJ"/>
    <property type="match status" value="1"/>
</dbReference>
<evidence type="ECO:0000313" key="17">
    <source>
        <dbReference type="EMBL" id="SHE65214.1"/>
    </source>
</evidence>
<evidence type="ECO:0000313" key="18">
    <source>
        <dbReference type="Proteomes" id="UP000184476"/>
    </source>
</evidence>
<keyword evidence="3 13" id="KW-0963">Cytoplasm</keyword>
<dbReference type="Gene3D" id="1.10.287.110">
    <property type="entry name" value="DnaJ domain"/>
    <property type="match status" value="1"/>
</dbReference>
<feature type="binding site" evidence="13">
    <location>
        <position position="141"/>
    </location>
    <ligand>
        <name>Zn(2+)</name>
        <dbReference type="ChEBI" id="CHEBI:29105"/>
        <label>1</label>
    </ligand>
</feature>
<reference evidence="17 18" key="1">
    <citation type="submission" date="2016-11" db="EMBL/GenBank/DDBJ databases">
        <authorList>
            <person name="Jaros S."/>
            <person name="Januszkiewicz K."/>
            <person name="Wedrychowicz H."/>
        </authorList>
    </citation>
    <scope>NUCLEOTIDE SEQUENCE [LARGE SCALE GENOMIC DNA]</scope>
    <source>
        <strain evidence="17 18">DSM 44666</strain>
    </source>
</reference>
<feature type="binding site" evidence="13">
    <location>
        <position position="183"/>
    </location>
    <ligand>
        <name>Zn(2+)</name>
        <dbReference type="ChEBI" id="CHEBI:29105"/>
        <label>2</label>
    </ligand>
</feature>
<dbReference type="SUPFAM" id="SSF57938">
    <property type="entry name" value="DnaJ/Hsp40 cysteine-rich domain"/>
    <property type="match status" value="1"/>
</dbReference>
<comment type="domain">
    <text evidence="13">The J domain is necessary and sufficient to stimulate DnaK ATPase activity. Zinc center 1 plays an important role in the autonomous, DnaK-independent chaperone activity of DnaJ. Zinc center 2 is essential for interaction with DnaK and for DnaJ activity.</text>
</comment>
<dbReference type="PANTHER" id="PTHR43096">
    <property type="entry name" value="DNAJ HOMOLOG 1, MITOCHONDRIAL-RELATED"/>
    <property type="match status" value="1"/>
</dbReference>
<evidence type="ECO:0000256" key="9">
    <source>
        <dbReference type="ARBA" id="ARBA00023016"/>
    </source>
</evidence>
<dbReference type="GO" id="GO:0009408">
    <property type="term" value="P:response to heat"/>
    <property type="evidence" value="ECO:0007669"/>
    <property type="project" value="InterPro"/>
</dbReference>
<dbReference type="PANTHER" id="PTHR43096:SF48">
    <property type="entry name" value="CHAPERONE PROTEIN DNAJ"/>
    <property type="match status" value="1"/>
</dbReference>
<dbReference type="Gene3D" id="2.60.260.20">
    <property type="entry name" value="Urease metallochaperone UreE, N-terminal domain"/>
    <property type="match status" value="2"/>
</dbReference>
<sequence length="370" mass="40931">MSKRDYYEVLGVKRNASEEEIRKAYRRLARKYHPDVNKEPDAESKFKEVKEAYEILGDKQKKAQYDQFGHAAAGAGDFGGGFNSQDFGFGDIFDMFFGGGRRSNPNAPRQGADLEYRLYIELKDAVFGKKVDIVIPRLETCDVCHGSGAKPGTHPDTCSTCKGTGQEEVVQNRPISIVYTRVCRDCNGTGKIVREKCNACTGKGRVNKKRIVSVKVPAGIYDGAQIPVPGEGEPGINGGPPGNLYVKVQVKKNEIFNRDGDDLVCEIPISYAQAALGDEVVVPTLNGRIKMKVPAGTQTGREFRIHGKGVPRLGGYGEGDLRVKVKVVTPTNLTEEQKQLLREFNRLTGEYVHEQNSTFFDKMKRAFRGD</sequence>
<feature type="binding site" evidence="13">
    <location>
        <position position="197"/>
    </location>
    <ligand>
        <name>Zn(2+)</name>
        <dbReference type="ChEBI" id="CHEBI:29105"/>
        <label>1</label>
    </ligand>
</feature>
<evidence type="ECO:0000256" key="5">
    <source>
        <dbReference type="ARBA" id="ARBA00022723"/>
    </source>
</evidence>
<comment type="subunit">
    <text evidence="2 13">Homodimer.</text>
</comment>
<evidence type="ECO:0000256" key="8">
    <source>
        <dbReference type="ARBA" id="ARBA00022833"/>
    </source>
</evidence>
<organism evidence="17 18">
    <name type="scientific">Seinonella peptonophila</name>
    <dbReference type="NCBI Taxonomy" id="112248"/>
    <lineage>
        <taxon>Bacteria</taxon>
        <taxon>Bacillati</taxon>
        <taxon>Bacillota</taxon>
        <taxon>Bacilli</taxon>
        <taxon>Bacillales</taxon>
        <taxon>Thermoactinomycetaceae</taxon>
        <taxon>Seinonella</taxon>
    </lineage>
</organism>
<dbReference type="Proteomes" id="UP000184476">
    <property type="component" value="Unassembled WGS sequence"/>
</dbReference>
<dbReference type="SUPFAM" id="SSF49493">
    <property type="entry name" value="HSP40/DnaJ peptide-binding domain"/>
    <property type="match status" value="2"/>
</dbReference>
<dbReference type="FunFam" id="2.60.260.20:FF:000004">
    <property type="entry name" value="Molecular chaperone DnaJ"/>
    <property type="match status" value="1"/>
</dbReference>
<dbReference type="GO" id="GO:0005524">
    <property type="term" value="F:ATP binding"/>
    <property type="evidence" value="ECO:0007669"/>
    <property type="project" value="InterPro"/>
</dbReference>
<feature type="repeat" description="CXXCXGXG motif" evidence="13">
    <location>
        <begin position="158"/>
        <end position="165"/>
    </location>
</feature>
<comment type="subcellular location">
    <subcellularLocation>
        <location evidence="1 13">Cytoplasm</location>
    </subcellularLocation>
</comment>
<evidence type="ECO:0000256" key="2">
    <source>
        <dbReference type="ARBA" id="ARBA00011738"/>
    </source>
</evidence>
<keyword evidence="8 13" id="KW-0862">Zinc</keyword>
<dbReference type="GO" id="GO:0006260">
    <property type="term" value="P:DNA replication"/>
    <property type="evidence" value="ECO:0007669"/>
    <property type="project" value="UniProtKB-KW"/>
</dbReference>
<evidence type="ECO:0000256" key="10">
    <source>
        <dbReference type="ARBA" id="ARBA00023186"/>
    </source>
</evidence>
<dbReference type="PROSITE" id="PS00636">
    <property type="entry name" value="DNAJ_1"/>
    <property type="match status" value="1"/>
</dbReference>
<accession>A0A1M4V8D0</accession>
<name>A0A1M4V8D0_9BACL</name>
<dbReference type="InterPro" id="IPR036410">
    <property type="entry name" value="HSP_DnaJ_Cys-rich_dom_sf"/>
</dbReference>
<evidence type="ECO:0000256" key="13">
    <source>
        <dbReference type="HAMAP-Rule" id="MF_01152"/>
    </source>
</evidence>
<dbReference type="Pfam" id="PF01556">
    <property type="entry name" value="DnaJ_C"/>
    <property type="match status" value="1"/>
</dbReference>
<feature type="binding site" evidence="13">
    <location>
        <position position="158"/>
    </location>
    <ligand>
        <name>Zn(2+)</name>
        <dbReference type="ChEBI" id="CHEBI:29105"/>
        <label>2</label>
    </ligand>
</feature>